<dbReference type="RefSeq" id="WP_268151021.1">
    <property type="nucleotide sequence ID" value="NZ_JAPPUW010000010.1"/>
</dbReference>
<reference evidence="2" key="1">
    <citation type="submission" date="2019-02" db="EMBL/GenBank/DDBJ databases">
        <title>Draft genome of the type strain Pelomonas aquatica CCUG 52575T.</title>
        <authorList>
            <person name="Gomila M."/>
            <person name="Lalucat J."/>
        </authorList>
    </citation>
    <scope>NUCLEOTIDE SEQUENCE</scope>
    <source>
        <strain evidence="2">CCUG 52575</strain>
    </source>
</reference>
<dbReference type="EMBL" id="SGUG01000010">
    <property type="protein sequence ID" value="MDG0862576.1"/>
    <property type="molecule type" value="Genomic_DNA"/>
</dbReference>
<evidence type="ECO:0000256" key="1">
    <source>
        <dbReference type="SAM" id="MobiDB-lite"/>
    </source>
</evidence>
<comment type="caution">
    <text evidence="2">The sequence shown here is derived from an EMBL/GenBank/DDBJ whole genome shotgun (WGS) entry which is preliminary data.</text>
</comment>
<protein>
    <submittedName>
        <fullName evidence="2">Uncharacterized protein</fullName>
    </submittedName>
</protein>
<dbReference type="Proteomes" id="UP001152766">
    <property type="component" value="Unassembled WGS sequence"/>
</dbReference>
<organism evidence="2 3">
    <name type="scientific">Pelomonas aquatica</name>
    <dbReference type="NCBI Taxonomy" id="431058"/>
    <lineage>
        <taxon>Bacteria</taxon>
        <taxon>Pseudomonadati</taxon>
        <taxon>Pseudomonadota</taxon>
        <taxon>Betaproteobacteria</taxon>
        <taxon>Burkholderiales</taxon>
        <taxon>Sphaerotilaceae</taxon>
        <taxon>Roseateles</taxon>
    </lineage>
</organism>
<feature type="region of interest" description="Disordered" evidence="1">
    <location>
        <begin position="73"/>
        <end position="96"/>
    </location>
</feature>
<evidence type="ECO:0000313" key="3">
    <source>
        <dbReference type="Proteomes" id="UP001152766"/>
    </source>
</evidence>
<sequence length="96" mass="9986">MRLTSIGDIPANVRALLPRRMSAAPGIAAGILFALGASGCSSDPREDSANEEMARRAHASAWTLSRAPAGHYLGGEYAGRQQDLNGRPATPVASAR</sequence>
<name>A0A9X4LES3_9BURK</name>
<gene>
    <name evidence="2" type="ORF">EXJ73_08850</name>
</gene>
<proteinExistence type="predicted"/>
<keyword evidence="3" id="KW-1185">Reference proteome</keyword>
<accession>A0A9X4LES3</accession>
<evidence type="ECO:0000313" key="2">
    <source>
        <dbReference type="EMBL" id="MDG0862576.1"/>
    </source>
</evidence>
<dbReference type="AlphaFoldDB" id="A0A9X4LES3"/>